<dbReference type="Proteomes" id="UP001205311">
    <property type="component" value="Unassembled WGS sequence"/>
</dbReference>
<accession>A0ABT1HSH0</accession>
<feature type="transmembrane region" description="Helical" evidence="3">
    <location>
        <begin position="119"/>
        <end position="140"/>
    </location>
</feature>
<dbReference type="EMBL" id="JAMTCP010000008">
    <property type="protein sequence ID" value="MCP2258428.1"/>
    <property type="molecule type" value="Genomic_DNA"/>
</dbReference>
<comment type="caution">
    <text evidence="5">The sequence shown here is derived from an EMBL/GenBank/DDBJ whole genome shotgun (WGS) entry which is preliminary data.</text>
</comment>
<evidence type="ECO:0000259" key="4">
    <source>
        <dbReference type="Pfam" id="PF01478"/>
    </source>
</evidence>
<protein>
    <submittedName>
        <fullName evidence="5">Leader peptidase (Prepilin peptidase) / N-methyltransferase</fullName>
    </submittedName>
</protein>
<dbReference type="RefSeq" id="WP_380495634.1">
    <property type="nucleotide sequence ID" value="NZ_JBHMCX010000006.1"/>
</dbReference>
<dbReference type="PANTHER" id="PTHR30487:SF0">
    <property type="entry name" value="PREPILIN LEADER PEPTIDASE_N-METHYLTRANSFERASE-RELATED"/>
    <property type="match status" value="1"/>
</dbReference>
<keyword evidence="3" id="KW-1133">Transmembrane helix</keyword>
<dbReference type="PRINTS" id="PR00864">
    <property type="entry name" value="PREPILNPTASE"/>
</dbReference>
<dbReference type="Pfam" id="PF01478">
    <property type="entry name" value="Peptidase_A24"/>
    <property type="match status" value="1"/>
</dbReference>
<feature type="transmembrane region" description="Helical" evidence="3">
    <location>
        <begin position="66"/>
        <end position="83"/>
    </location>
</feature>
<dbReference type="InterPro" id="IPR014032">
    <property type="entry name" value="Peptidase_A24A_bac"/>
</dbReference>
<feature type="transmembrane region" description="Helical" evidence="3">
    <location>
        <begin position="6"/>
        <end position="29"/>
    </location>
</feature>
<gene>
    <name evidence="5" type="ORF">LX15_002122</name>
</gene>
<organism evidence="5 6">
    <name type="scientific">Streptoalloteichus tenebrarius (strain ATCC 17920 / DSM 40477 / JCM 4838 / CBS 697.72 / NBRC 16177 / NCIMB 11028 / NRRL B-12390 / A12253. 1 / ISP 5477)</name>
    <name type="common">Streptomyces tenebrarius</name>
    <dbReference type="NCBI Taxonomy" id="1933"/>
    <lineage>
        <taxon>Bacteria</taxon>
        <taxon>Bacillati</taxon>
        <taxon>Actinomycetota</taxon>
        <taxon>Actinomycetes</taxon>
        <taxon>Pseudonocardiales</taxon>
        <taxon>Pseudonocardiaceae</taxon>
        <taxon>Streptoalloteichus</taxon>
    </lineage>
</organism>
<feature type="domain" description="Prepilin type IV endopeptidase peptidase" evidence="4">
    <location>
        <begin position="73"/>
        <end position="184"/>
    </location>
</feature>
<evidence type="ECO:0000256" key="3">
    <source>
        <dbReference type="SAM" id="Phobius"/>
    </source>
</evidence>
<feature type="transmembrane region" description="Helical" evidence="3">
    <location>
        <begin position="95"/>
        <end position="113"/>
    </location>
</feature>
<feature type="transmembrane region" description="Helical" evidence="3">
    <location>
        <begin position="152"/>
        <end position="185"/>
    </location>
</feature>
<evidence type="ECO:0000313" key="5">
    <source>
        <dbReference type="EMBL" id="MCP2258428.1"/>
    </source>
</evidence>
<sequence length="233" mass="23057">MTETMRAVVLTVVAAGVGALLGVGGRLLLRRLRRGVAVRPPWCEIAVGGLTAVVGARATAGHLTPTWAPVPVALGWLAVLLTATDLARRRLPDALTLPAYPGVAALLGVAAWGGAGPGLVGRALAGAAVFGCAHALVHLAAPSAMGAGDVKLAGVLGAVLAAVDWAALLVAAFGANLLTALLGLLTPARCRDGPASSPGARAVPHGPGLLAATWLVAAFPGEAVFAGDRTSPW</sequence>
<dbReference type="InterPro" id="IPR050882">
    <property type="entry name" value="Prepilin_peptidase/N-MTase"/>
</dbReference>
<comment type="similarity">
    <text evidence="1 2">Belongs to the peptidase A24 family.</text>
</comment>
<evidence type="ECO:0000256" key="2">
    <source>
        <dbReference type="RuleBase" id="RU003793"/>
    </source>
</evidence>
<dbReference type="InterPro" id="IPR000045">
    <property type="entry name" value="Prepilin_IV_endopep_pep"/>
</dbReference>
<keyword evidence="3" id="KW-0812">Transmembrane</keyword>
<keyword evidence="3" id="KW-0472">Membrane</keyword>
<dbReference type="PANTHER" id="PTHR30487">
    <property type="entry name" value="TYPE 4 PREPILIN-LIKE PROTEINS LEADER PEPTIDE-PROCESSING ENZYME"/>
    <property type="match status" value="1"/>
</dbReference>
<dbReference type="Gene3D" id="1.20.120.1220">
    <property type="match status" value="1"/>
</dbReference>
<evidence type="ECO:0000256" key="1">
    <source>
        <dbReference type="ARBA" id="ARBA00005801"/>
    </source>
</evidence>
<reference evidence="5 6" key="1">
    <citation type="submission" date="2022-06" db="EMBL/GenBank/DDBJ databases">
        <title>Genomic Encyclopedia of Archaeal and Bacterial Type Strains, Phase II (KMG-II): from individual species to whole genera.</title>
        <authorList>
            <person name="Goeker M."/>
        </authorList>
    </citation>
    <scope>NUCLEOTIDE SEQUENCE [LARGE SCALE GENOMIC DNA]</scope>
    <source>
        <strain evidence="5 6">DSM 40477</strain>
    </source>
</reference>
<name>A0ABT1HSH0_STRSD</name>
<evidence type="ECO:0000313" key="6">
    <source>
        <dbReference type="Proteomes" id="UP001205311"/>
    </source>
</evidence>
<proteinExistence type="inferred from homology"/>
<keyword evidence="6" id="KW-1185">Reference proteome</keyword>